<feature type="transmembrane region" description="Helical" evidence="1">
    <location>
        <begin position="35"/>
        <end position="60"/>
    </location>
</feature>
<dbReference type="RefSeq" id="WP_344053057.1">
    <property type="nucleotide sequence ID" value="NZ_BAAAPK010000001.1"/>
</dbReference>
<dbReference type="Proteomes" id="UP001500596">
    <property type="component" value="Unassembled WGS sequence"/>
</dbReference>
<accession>A0ABN2GHQ1</accession>
<keyword evidence="1" id="KW-1133">Transmembrane helix</keyword>
<dbReference type="EMBL" id="BAAAPK010000001">
    <property type="protein sequence ID" value="GAA1671391.1"/>
    <property type="molecule type" value="Genomic_DNA"/>
</dbReference>
<keyword evidence="1" id="KW-0472">Membrane</keyword>
<gene>
    <name evidence="2" type="ORF">GCM10009807_14360</name>
</gene>
<name>A0ABN2GHQ1_9MICO</name>
<organism evidence="2 3">
    <name type="scientific">Microbacterium lacus</name>
    <dbReference type="NCBI Taxonomy" id="415217"/>
    <lineage>
        <taxon>Bacteria</taxon>
        <taxon>Bacillati</taxon>
        <taxon>Actinomycetota</taxon>
        <taxon>Actinomycetes</taxon>
        <taxon>Micrococcales</taxon>
        <taxon>Microbacteriaceae</taxon>
        <taxon>Microbacterium</taxon>
    </lineage>
</organism>
<proteinExistence type="predicted"/>
<sequence length="216" mass="23141">MARTAVPAYAGMPRLNLMPRVEVARRERESLTRRWVWAALGAIVVTLLIIAAAFALKFLADQRLVAEQARTNDLLVQLSALSEVSQALATEQELTQYRSEAMAADFAWAPVISKVTGILPAEVTLTGFDLTSGGAPQGDEPESEEGLVGTFAFDSPNPIDIVAAVRSLRGVDGVLYADGQAVTASTVIEGHYAYELTVTFDQTIYSNAYASEEGTG</sequence>
<evidence type="ECO:0000256" key="1">
    <source>
        <dbReference type="SAM" id="Phobius"/>
    </source>
</evidence>
<reference evidence="2 3" key="1">
    <citation type="journal article" date="2019" name="Int. J. Syst. Evol. Microbiol.">
        <title>The Global Catalogue of Microorganisms (GCM) 10K type strain sequencing project: providing services to taxonomists for standard genome sequencing and annotation.</title>
        <authorList>
            <consortium name="The Broad Institute Genomics Platform"/>
            <consortium name="The Broad Institute Genome Sequencing Center for Infectious Disease"/>
            <person name="Wu L."/>
            <person name="Ma J."/>
        </authorList>
    </citation>
    <scope>NUCLEOTIDE SEQUENCE [LARGE SCALE GENOMIC DNA]</scope>
    <source>
        <strain evidence="2 3">JCM 15575</strain>
    </source>
</reference>
<keyword evidence="3" id="KW-1185">Reference proteome</keyword>
<evidence type="ECO:0000313" key="3">
    <source>
        <dbReference type="Proteomes" id="UP001500596"/>
    </source>
</evidence>
<comment type="caution">
    <text evidence="2">The sequence shown here is derived from an EMBL/GenBank/DDBJ whole genome shotgun (WGS) entry which is preliminary data.</text>
</comment>
<evidence type="ECO:0000313" key="2">
    <source>
        <dbReference type="EMBL" id="GAA1671391.1"/>
    </source>
</evidence>
<evidence type="ECO:0008006" key="4">
    <source>
        <dbReference type="Google" id="ProtNLM"/>
    </source>
</evidence>
<protein>
    <recommendedName>
        <fullName evidence="4">Tfp pilus assembly protein PilN</fullName>
    </recommendedName>
</protein>
<keyword evidence="1" id="KW-0812">Transmembrane</keyword>